<feature type="region of interest" description="Disordered" evidence="1">
    <location>
        <begin position="1"/>
        <end position="91"/>
    </location>
</feature>
<sequence>MGTIYTLSESHRRLRKGDNFGAIPSNNSRLQPHKLQTSPQTETRSPSGNGIKNPGLPGRGGKLSCDLHGRQPGGGERSDVDAESVGIGGEVGNFFHGVDHRRRCAGR</sequence>
<feature type="compositionally biased region" description="Polar residues" evidence="1">
    <location>
        <begin position="24"/>
        <end position="50"/>
    </location>
</feature>
<name>A0A2P2NFJ1_RHIMU</name>
<dbReference type="EMBL" id="GGEC01060725">
    <property type="protein sequence ID" value="MBX41209.1"/>
    <property type="molecule type" value="Transcribed_RNA"/>
</dbReference>
<organism evidence="2">
    <name type="scientific">Rhizophora mucronata</name>
    <name type="common">Asiatic mangrove</name>
    <dbReference type="NCBI Taxonomy" id="61149"/>
    <lineage>
        <taxon>Eukaryota</taxon>
        <taxon>Viridiplantae</taxon>
        <taxon>Streptophyta</taxon>
        <taxon>Embryophyta</taxon>
        <taxon>Tracheophyta</taxon>
        <taxon>Spermatophyta</taxon>
        <taxon>Magnoliopsida</taxon>
        <taxon>eudicotyledons</taxon>
        <taxon>Gunneridae</taxon>
        <taxon>Pentapetalae</taxon>
        <taxon>rosids</taxon>
        <taxon>fabids</taxon>
        <taxon>Malpighiales</taxon>
        <taxon>Rhizophoraceae</taxon>
        <taxon>Rhizophora</taxon>
    </lineage>
</organism>
<proteinExistence type="predicted"/>
<accession>A0A2P2NFJ1</accession>
<evidence type="ECO:0000313" key="2">
    <source>
        <dbReference type="EMBL" id="MBX41209.1"/>
    </source>
</evidence>
<evidence type="ECO:0000256" key="1">
    <source>
        <dbReference type="SAM" id="MobiDB-lite"/>
    </source>
</evidence>
<reference evidence="2" key="1">
    <citation type="submission" date="2018-02" db="EMBL/GenBank/DDBJ databases">
        <title>Rhizophora mucronata_Transcriptome.</title>
        <authorList>
            <person name="Meera S.P."/>
            <person name="Sreeshan A."/>
            <person name="Augustine A."/>
        </authorList>
    </citation>
    <scope>NUCLEOTIDE SEQUENCE</scope>
    <source>
        <tissue evidence="2">Leaf</tissue>
    </source>
</reference>
<dbReference type="AlphaFoldDB" id="A0A2P2NFJ1"/>
<protein>
    <submittedName>
        <fullName evidence="2">Uncharacterized protein</fullName>
    </submittedName>
</protein>